<comment type="caution">
    <text evidence="1">The sequence shown here is derived from an EMBL/GenBank/DDBJ whole genome shotgun (WGS) entry which is preliminary data.</text>
</comment>
<reference evidence="1" key="3">
    <citation type="submission" date="2023-05" db="EMBL/GenBank/DDBJ databases">
        <authorList>
            <person name="Smith C.H."/>
        </authorList>
    </citation>
    <scope>NUCLEOTIDE SEQUENCE</scope>
    <source>
        <strain evidence="1">CHS0354</strain>
        <tissue evidence="1">Mantle</tissue>
    </source>
</reference>
<dbReference type="Proteomes" id="UP001195483">
    <property type="component" value="Unassembled WGS sequence"/>
</dbReference>
<reference evidence="1" key="1">
    <citation type="journal article" date="2021" name="Genome Biol. Evol.">
        <title>A High-Quality Reference Genome for a Parasitic Bivalve with Doubly Uniparental Inheritance (Bivalvia: Unionida).</title>
        <authorList>
            <person name="Smith C.H."/>
        </authorList>
    </citation>
    <scope>NUCLEOTIDE SEQUENCE</scope>
    <source>
        <strain evidence="1">CHS0354</strain>
    </source>
</reference>
<evidence type="ECO:0000313" key="1">
    <source>
        <dbReference type="EMBL" id="KAK3607365.1"/>
    </source>
</evidence>
<organism evidence="1 2">
    <name type="scientific">Potamilus streckersoni</name>
    <dbReference type="NCBI Taxonomy" id="2493646"/>
    <lineage>
        <taxon>Eukaryota</taxon>
        <taxon>Metazoa</taxon>
        <taxon>Spiralia</taxon>
        <taxon>Lophotrochozoa</taxon>
        <taxon>Mollusca</taxon>
        <taxon>Bivalvia</taxon>
        <taxon>Autobranchia</taxon>
        <taxon>Heteroconchia</taxon>
        <taxon>Palaeoheterodonta</taxon>
        <taxon>Unionida</taxon>
        <taxon>Unionoidea</taxon>
        <taxon>Unionidae</taxon>
        <taxon>Ambleminae</taxon>
        <taxon>Lampsilini</taxon>
        <taxon>Potamilus</taxon>
    </lineage>
</organism>
<proteinExistence type="predicted"/>
<protein>
    <submittedName>
        <fullName evidence="1">Uncharacterized protein</fullName>
    </submittedName>
</protein>
<sequence length="146" mass="16922">MGQSRQISRKTYQPMTYGQIETQFKDFTARTSQPTPLTVLTQLTRIVLMKEAIFMLENQTDTVKLRVALTRQHGLVQLIVVLVKATGLFLLLNRQQQLSHRLEIFIALVTGRWISTLIIDLTMNQMFEYLGSSEIDIMLLDHRRLT</sequence>
<dbReference type="AlphaFoldDB" id="A0AAE0WBI6"/>
<evidence type="ECO:0000313" key="2">
    <source>
        <dbReference type="Proteomes" id="UP001195483"/>
    </source>
</evidence>
<keyword evidence="2" id="KW-1185">Reference proteome</keyword>
<dbReference type="EMBL" id="JAEAOA010002083">
    <property type="protein sequence ID" value="KAK3607365.1"/>
    <property type="molecule type" value="Genomic_DNA"/>
</dbReference>
<gene>
    <name evidence="1" type="ORF">CHS0354_035702</name>
</gene>
<name>A0AAE0WBI6_9BIVA</name>
<reference evidence="1" key="2">
    <citation type="journal article" date="2021" name="Genome Biol. Evol.">
        <title>Developing a high-quality reference genome for a parasitic bivalve with doubly uniparental inheritance (Bivalvia: Unionida).</title>
        <authorList>
            <person name="Smith C.H."/>
        </authorList>
    </citation>
    <scope>NUCLEOTIDE SEQUENCE</scope>
    <source>
        <strain evidence="1">CHS0354</strain>
        <tissue evidence="1">Mantle</tissue>
    </source>
</reference>
<accession>A0AAE0WBI6</accession>